<comment type="caution">
    <text evidence="1">The sequence shown here is derived from an EMBL/GenBank/DDBJ whole genome shotgun (WGS) entry which is preliminary data.</text>
</comment>
<name>A0A0W0WW22_9GAMM</name>
<accession>A0A0W0WW22</accession>
<sequence>MTSEDNALQAIALVGGCLCLPDFSNIPETLRPEIKRSDYNDLLVLLMELGKSRVEALNILKNQLVAKPKLHNQILSELIKKIKPVNFRLLAEVDDEKELRNSHFQIITIEQVLAIAKSNRWGICKNHDFVYIYNGEYWGLIDTDELKSFLGEACEAMGVDKFAARYFNFREQLYKQFIALANLPTPTPKNDAVLINLKNGKQITNCKRILSQFIDNKF</sequence>
<evidence type="ECO:0000313" key="2">
    <source>
        <dbReference type="Proteomes" id="UP000054725"/>
    </source>
</evidence>
<dbReference type="EMBL" id="LNYO01000013">
    <property type="protein sequence ID" value="KTD36521.1"/>
    <property type="molecule type" value="Genomic_DNA"/>
</dbReference>
<dbReference type="AlphaFoldDB" id="A0A0W0WW22"/>
<reference evidence="1 2" key="1">
    <citation type="submission" date="2015-11" db="EMBL/GenBank/DDBJ databases">
        <title>Genomic analysis of 38 Legionella species identifies large and diverse effector repertoires.</title>
        <authorList>
            <person name="Burstein D."/>
            <person name="Amaro F."/>
            <person name="Zusman T."/>
            <person name="Lifshitz Z."/>
            <person name="Cohen O."/>
            <person name="Gilbert J.A."/>
            <person name="Pupko T."/>
            <person name="Shuman H.A."/>
            <person name="Segal G."/>
        </authorList>
    </citation>
    <scope>NUCLEOTIDE SEQUENCE [LARGE SCALE GENOMIC DNA]</scope>
    <source>
        <strain evidence="1 2">ATCC 49506</strain>
    </source>
</reference>
<dbReference type="PATRIC" id="fig|45070.6.peg.1575"/>
<proteinExistence type="predicted"/>
<evidence type="ECO:0000313" key="1">
    <source>
        <dbReference type="EMBL" id="KTD36521.1"/>
    </source>
</evidence>
<dbReference type="RefSeq" id="WP_193786802.1">
    <property type="nucleotide sequence ID" value="NZ_CAAAIF010000009.1"/>
</dbReference>
<organism evidence="1 2">
    <name type="scientific">Legionella nautarum</name>
    <dbReference type="NCBI Taxonomy" id="45070"/>
    <lineage>
        <taxon>Bacteria</taxon>
        <taxon>Pseudomonadati</taxon>
        <taxon>Pseudomonadota</taxon>
        <taxon>Gammaproteobacteria</taxon>
        <taxon>Legionellales</taxon>
        <taxon>Legionellaceae</taxon>
        <taxon>Legionella</taxon>
    </lineage>
</organism>
<dbReference type="Proteomes" id="UP000054725">
    <property type="component" value="Unassembled WGS sequence"/>
</dbReference>
<keyword evidence="2" id="KW-1185">Reference proteome</keyword>
<dbReference type="STRING" id="45070.Lnau_1505"/>
<protein>
    <submittedName>
        <fullName evidence="1">Uncharacterized protein</fullName>
    </submittedName>
</protein>
<gene>
    <name evidence="1" type="ORF">Lnau_1505</name>
</gene>